<evidence type="ECO:0000313" key="3">
    <source>
        <dbReference type="EMBL" id="SEG30125.1"/>
    </source>
</evidence>
<feature type="compositionally biased region" description="Basic and acidic residues" evidence="2">
    <location>
        <begin position="275"/>
        <end position="287"/>
    </location>
</feature>
<evidence type="ECO:0000313" key="4">
    <source>
        <dbReference type="Proteomes" id="UP000236723"/>
    </source>
</evidence>
<comment type="subcellular location">
    <subcellularLocation>
        <location evidence="1">Cell membrane</location>
        <topology evidence="1">Multi-pass membrane protein</topology>
    </subcellularLocation>
</comment>
<comment type="function">
    <text evidence="1">NDH-1 shuttles electrons from NADH, via FMN and iron-sulfur (Fe-S) centers, to quinones in the respiratory chain. Couples the redox reaction to proton translocation (for every two electrons transferred, four hydrogen ions are translocated across the cytoplasmic membrane), and thus conserves the redox energy in a proton gradient.</text>
</comment>
<dbReference type="GO" id="GO:0005886">
    <property type="term" value="C:plasma membrane"/>
    <property type="evidence" value="ECO:0007669"/>
    <property type="project" value="UniProtKB-SubCell"/>
</dbReference>
<comment type="catalytic activity">
    <reaction evidence="1">
        <text>a quinone + NADH + 5 H(+)(in) = a quinol + NAD(+) + 4 H(+)(out)</text>
        <dbReference type="Rhea" id="RHEA:57888"/>
        <dbReference type="ChEBI" id="CHEBI:15378"/>
        <dbReference type="ChEBI" id="CHEBI:24646"/>
        <dbReference type="ChEBI" id="CHEBI:57540"/>
        <dbReference type="ChEBI" id="CHEBI:57945"/>
        <dbReference type="ChEBI" id="CHEBI:132124"/>
    </reaction>
</comment>
<dbReference type="Proteomes" id="UP000236723">
    <property type="component" value="Unassembled WGS sequence"/>
</dbReference>
<feature type="transmembrane region" description="Helical" evidence="1">
    <location>
        <begin position="158"/>
        <end position="180"/>
    </location>
</feature>
<keyword evidence="1" id="KW-0874">Quinone</keyword>
<feature type="transmembrane region" description="Helical" evidence="1">
    <location>
        <begin position="108"/>
        <end position="130"/>
    </location>
</feature>
<accession>A0A1H5Z3A5</accession>
<dbReference type="PANTHER" id="PTHR33269:SF19">
    <property type="entry name" value="NADH-QUINONE OXIDOREDUCTASE SUBUNIT J"/>
    <property type="match status" value="1"/>
</dbReference>
<feature type="region of interest" description="Disordered" evidence="2">
    <location>
        <begin position="273"/>
        <end position="306"/>
    </location>
</feature>
<dbReference type="Pfam" id="PF00499">
    <property type="entry name" value="Oxidored_q3"/>
    <property type="match status" value="1"/>
</dbReference>
<keyword evidence="1" id="KW-0520">NAD</keyword>
<protein>
    <recommendedName>
        <fullName evidence="1">NADH-quinone oxidoreductase subunit J</fullName>
        <ecNumber evidence="1">7.1.1.-</ecNumber>
    </recommendedName>
</protein>
<comment type="similarity">
    <text evidence="1">Belongs to the complex I subunit 6 family.</text>
</comment>
<dbReference type="PANTHER" id="PTHR33269">
    <property type="entry name" value="NADH-UBIQUINONE OXIDOREDUCTASE CHAIN 6"/>
    <property type="match status" value="1"/>
</dbReference>
<keyword evidence="4" id="KW-1185">Reference proteome</keyword>
<dbReference type="InterPro" id="IPR001457">
    <property type="entry name" value="NADH_UbQ/plastoQ_OxRdtase_su6"/>
</dbReference>
<gene>
    <name evidence="3" type="ORF">SAMN04489712_104296</name>
</gene>
<dbReference type="EMBL" id="FNVO01000004">
    <property type="protein sequence ID" value="SEG30125.1"/>
    <property type="molecule type" value="Genomic_DNA"/>
</dbReference>
<feature type="compositionally biased region" description="Low complexity" evidence="2">
    <location>
        <begin position="288"/>
        <end position="306"/>
    </location>
</feature>
<dbReference type="EC" id="7.1.1.-" evidence="1"/>
<dbReference type="NCBIfam" id="NF005165">
    <property type="entry name" value="PRK06638.1-5"/>
    <property type="match status" value="1"/>
</dbReference>
<reference evidence="4" key="1">
    <citation type="submission" date="2016-10" db="EMBL/GenBank/DDBJ databases">
        <authorList>
            <person name="Varghese N."/>
            <person name="Submissions S."/>
        </authorList>
    </citation>
    <scope>NUCLEOTIDE SEQUENCE [LARGE SCALE GENOMIC DNA]</scope>
    <source>
        <strain evidence="4">DSM 43163</strain>
    </source>
</reference>
<organism evidence="3 4">
    <name type="scientific">Thermomonospora echinospora</name>
    <dbReference type="NCBI Taxonomy" id="1992"/>
    <lineage>
        <taxon>Bacteria</taxon>
        <taxon>Bacillati</taxon>
        <taxon>Actinomycetota</taxon>
        <taxon>Actinomycetes</taxon>
        <taxon>Streptosporangiales</taxon>
        <taxon>Thermomonosporaceae</taxon>
        <taxon>Thermomonospora</taxon>
    </lineage>
</organism>
<feature type="transmembrane region" description="Helical" evidence="1">
    <location>
        <begin position="20"/>
        <end position="39"/>
    </location>
</feature>
<dbReference type="AlphaFoldDB" id="A0A1H5Z3A5"/>
<keyword evidence="1" id="KW-0812">Transmembrane</keyword>
<dbReference type="GO" id="GO:0048038">
    <property type="term" value="F:quinone binding"/>
    <property type="evidence" value="ECO:0007669"/>
    <property type="project" value="UniProtKB-UniRule"/>
</dbReference>
<dbReference type="RefSeq" id="WP_407701424.1">
    <property type="nucleotide sequence ID" value="NZ_FNVO01000004.1"/>
</dbReference>
<feature type="transmembrane region" description="Helical" evidence="1">
    <location>
        <begin position="46"/>
        <end position="63"/>
    </location>
</feature>
<keyword evidence="1" id="KW-0472">Membrane</keyword>
<evidence type="ECO:0000256" key="1">
    <source>
        <dbReference type="RuleBase" id="RU004429"/>
    </source>
</evidence>
<evidence type="ECO:0000256" key="2">
    <source>
        <dbReference type="SAM" id="MobiDB-lite"/>
    </source>
</evidence>
<sequence>MIESVTPVLAQTETQAGEPVVFWLLAIVSVAAALGMVFLRKAVHSALMLATVMLSLAVLYAVQDAPFLAFVQVIVYTGAVLMLFLFVLMLVGVASTDSLVETIRGQRLWAAIAGLGFAVLVVAGLGNAALSESIGLTAANAESGGNIQGLARLLFTKYVFAFEVTSALLITAALGAMVLAHRERHSPKATQKELSKRRFRPGGHPTPLPGPGTYARHNAVDMPALLPDGSVSELSINPVIAQRSGTARMHMDLHGQTEEQAVERDVAAVRAVTEAARDADAETREAKAGTPAAGGAAGPSEGEAGK</sequence>
<dbReference type="GO" id="GO:0008137">
    <property type="term" value="F:NADH dehydrogenase (ubiquinone) activity"/>
    <property type="evidence" value="ECO:0007669"/>
    <property type="project" value="UniProtKB-UniRule"/>
</dbReference>
<dbReference type="InterPro" id="IPR042106">
    <property type="entry name" value="Nuo/plastoQ_OxRdtase_6_NuoJ"/>
</dbReference>
<keyword evidence="1" id="KW-1133">Transmembrane helix</keyword>
<feature type="transmembrane region" description="Helical" evidence="1">
    <location>
        <begin position="69"/>
        <end position="96"/>
    </location>
</feature>
<proteinExistence type="inferred from homology"/>
<keyword evidence="1" id="KW-1003">Cell membrane</keyword>
<name>A0A1H5Z3A5_9ACTN</name>
<feature type="region of interest" description="Disordered" evidence="2">
    <location>
        <begin position="185"/>
        <end position="212"/>
    </location>
</feature>
<dbReference type="Gene3D" id="1.20.120.1200">
    <property type="entry name" value="NADH-ubiquinone/plastoquinone oxidoreductase chain 6, subunit NuoJ"/>
    <property type="match status" value="1"/>
</dbReference>